<name>A0A2K1L3U1_PHYPA</name>
<dbReference type="EMBL" id="ABEU02000002">
    <property type="protein sequence ID" value="PNR60694.1"/>
    <property type="molecule type" value="Genomic_DNA"/>
</dbReference>
<keyword evidence="1" id="KW-0472">Membrane</keyword>
<protein>
    <submittedName>
        <fullName evidence="2 3">Uncharacterized protein</fullName>
    </submittedName>
</protein>
<evidence type="ECO:0000313" key="4">
    <source>
        <dbReference type="Proteomes" id="UP000006727"/>
    </source>
</evidence>
<keyword evidence="1" id="KW-1133">Transmembrane helix</keyword>
<keyword evidence="1" id="KW-0812">Transmembrane</keyword>
<gene>
    <name evidence="2" type="ORF">PHYPA_003487</name>
</gene>
<keyword evidence="4" id="KW-1185">Reference proteome</keyword>
<feature type="transmembrane region" description="Helical" evidence="1">
    <location>
        <begin position="81"/>
        <end position="102"/>
    </location>
</feature>
<dbReference type="Gramene" id="Pp3c2_31415V3.1">
    <property type="protein sequence ID" value="Pp3c2_31415V3.1"/>
    <property type="gene ID" value="Pp3c2_31415"/>
</dbReference>
<reference evidence="2 4" key="1">
    <citation type="journal article" date="2008" name="Science">
        <title>The Physcomitrella genome reveals evolutionary insights into the conquest of land by plants.</title>
        <authorList>
            <person name="Rensing S."/>
            <person name="Lang D."/>
            <person name="Zimmer A."/>
            <person name="Terry A."/>
            <person name="Salamov A."/>
            <person name="Shapiro H."/>
            <person name="Nishiyama T."/>
            <person name="Perroud P.-F."/>
            <person name="Lindquist E."/>
            <person name="Kamisugi Y."/>
            <person name="Tanahashi T."/>
            <person name="Sakakibara K."/>
            <person name="Fujita T."/>
            <person name="Oishi K."/>
            <person name="Shin-I T."/>
            <person name="Kuroki Y."/>
            <person name="Toyoda A."/>
            <person name="Suzuki Y."/>
            <person name="Hashimoto A."/>
            <person name="Yamaguchi K."/>
            <person name="Sugano A."/>
            <person name="Kohara Y."/>
            <person name="Fujiyama A."/>
            <person name="Anterola A."/>
            <person name="Aoki S."/>
            <person name="Ashton N."/>
            <person name="Barbazuk W.B."/>
            <person name="Barker E."/>
            <person name="Bennetzen J."/>
            <person name="Bezanilla M."/>
            <person name="Blankenship R."/>
            <person name="Cho S.H."/>
            <person name="Dutcher S."/>
            <person name="Estelle M."/>
            <person name="Fawcett J.A."/>
            <person name="Gundlach H."/>
            <person name="Hanada K."/>
            <person name="Heyl A."/>
            <person name="Hicks K.A."/>
            <person name="Hugh J."/>
            <person name="Lohr M."/>
            <person name="Mayer K."/>
            <person name="Melkozernov A."/>
            <person name="Murata T."/>
            <person name="Nelson D."/>
            <person name="Pils B."/>
            <person name="Prigge M."/>
            <person name="Reiss B."/>
            <person name="Renner T."/>
            <person name="Rombauts S."/>
            <person name="Rushton P."/>
            <person name="Sanderfoot A."/>
            <person name="Schween G."/>
            <person name="Shiu S.-H."/>
            <person name="Stueber K."/>
            <person name="Theodoulou F.L."/>
            <person name="Tu H."/>
            <person name="Van de Peer Y."/>
            <person name="Verrier P.J."/>
            <person name="Waters E."/>
            <person name="Wood A."/>
            <person name="Yang L."/>
            <person name="Cove D."/>
            <person name="Cuming A."/>
            <person name="Hasebe M."/>
            <person name="Lucas S."/>
            <person name="Mishler D.B."/>
            <person name="Reski R."/>
            <person name="Grigoriev I."/>
            <person name="Quatrano R.S."/>
            <person name="Boore J.L."/>
        </authorList>
    </citation>
    <scope>NUCLEOTIDE SEQUENCE [LARGE SCALE GENOMIC DNA]</scope>
    <source>
        <strain evidence="3 4">cv. Gransden 2004</strain>
    </source>
</reference>
<evidence type="ECO:0000313" key="3">
    <source>
        <dbReference type="EnsemblPlants" id="Pp3c2_31415V3.1"/>
    </source>
</evidence>
<evidence type="ECO:0000256" key="1">
    <source>
        <dbReference type="SAM" id="Phobius"/>
    </source>
</evidence>
<dbReference type="Proteomes" id="UP000006727">
    <property type="component" value="Chromosome 2"/>
</dbReference>
<proteinExistence type="predicted"/>
<dbReference type="InParanoid" id="A0A2K1L3U1"/>
<sequence length="141" mass="16169">MTRIRPPSYPSPTAPWMQIICFLPSVHNSLQQELEVTSLARSWQRRAQSLAPLHRLASVARMGLHVSAATMVQIPNYPGGGYMFLFLFILNSMFDTAVVADYNTCASLFHLQPLFFFFFFFLFVCLFFLFLFVCLAARVLE</sequence>
<dbReference type="EnsemblPlants" id="Pp3c2_31415V3.1">
    <property type="protein sequence ID" value="Pp3c2_31415V3.1"/>
    <property type="gene ID" value="Pp3c2_31415"/>
</dbReference>
<reference evidence="3" key="3">
    <citation type="submission" date="2020-12" db="UniProtKB">
        <authorList>
            <consortium name="EnsemblPlants"/>
        </authorList>
    </citation>
    <scope>IDENTIFICATION</scope>
</reference>
<organism evidence="2">
    <name type="scientific">Physcomitrium patens</name>
    <name type="common">Spreading-leaved earth moss</name>
    <name type="synonym">Physcomitrella patens</name>
    <dbReference type="NCBI Taxonomy" id="3218"/>
    <lineage>
        <taxon>Eukaryota</taxon>
        <taxon>Viridiplantae</taxon>
        <taxon>Streptophyta</taxon>
        <taxon>Embryophyta</taxon>
        <taxon>Bryophyta</taxon>
        <taxon>Bryophytina</taxon>
        <taxon>Bryopsida</taxon>
        <taxon>Funariidae</taxon>
        <taxon>Funariales</taxon>
        <taxon>Funariaceae</taxon>
        <taxon>Physcomitrium</taxon>
    </lineage>
</organism>
<dbReference type="AlphaFoldDB" id="A0A2K1L3U1"/>
<reference evidence="2 4" key="2">
    <citation type="journal article" date="2018" name="Plant J.">
        <title>The Physcomitrella patens chromosome-scale assembly reveals moss genome structure and evolution.</title>
        <authorList>
            <person name="Lang D."/>
            <person name="Ullrich K.K."/>
            <person name="Murat F."/>
            <person name="Fuchs J."/>
            <person name="Jenkins J."/>
            <person name="Haas F.B."/>
            <person name="Piednoel M."/>
            <person name="Gundlach H."/>
            <person name="Van Bel M."/>
            <person name="Meyberg R."/>
            <person name="Vives C."/>
            <person name="Morata J."/>
            <person name="Symeonidi A."/>
            <person name="Hiss M."/>
            <person name="Muchero W."/>
            <person name="Kamisugi Y."/>
            <person name="Saleh O."/>
            <person name="Blanc G."/>
            <person name="Decker E.L."/>
            <person name="van Gessel N."/>
            <person name="Grimwood J."/>
            <person name="Hayes R.D."/>
            <person name="Graham S.W."/>
            <person name="Gunter L.E."/>
            <person name="McDaniel S.F."/>
            <person name="Hoernstein S.N.W."/>
            <person name="Larsson A."/>
            <person name="Li F.W."/>
            <person name="Perroud P.F."/>
            <person name="Phillips J."/>
            <person name="Ranjan P."/>
            <person name="Rokshar D.S."/>
            <person name="Rothfels C.J."/>
            <person name="Schneider L."/>
            <person name="Shu S."/>
            <person name="Stevenson D.W."/>
            <person name="Thummler F."/>
            <person name="Tillich M."/>
            <person name="Villarreal Aguilar J.C."/>
            <person name="Widiez T."/>
            <person name="Wong G.K."/>
            <person name="Wymore A."/>
            <person name="Zhang Y."/>
            <person name="Zimmer A.D."/>
            <person name="Quatrano R.S."/>
            <person name="Mayer K.F.X."/>
            <person name="Goodstein D."/>
            <person name="Casacuberta J.M."/>
            <person name="Vandepoele K."/>
            <person name="Reski R."/>
            <person name="Cuming A.C."/>
            <person name="Tuskan G.A."/>
            <person name="Maumus F."/>
            <person name="Salse J."/>
            <person name="Schmutz J."/>
            <person name="Rensing S.A."/>
        </authorList>
    </citation>
    <scope>NUCLEOTIDE SEQUENCE [LARGE SCALE GENOMIC DNA]</scope>
    <source>
        <strain evidence="3 4">cv. Gransden 2004</strain>
    </source>
</reference>
<feature type="transmembrane region" description="Helical" evidence="1">
    <location>
        <begin position="114"/>
        <end position="140"/>
    </location>
</feature>
<evidence type="ECO:0000313" key="2">
    <source>
        <dbReference type="EMBL" id="PNR60694.1"/>
    </source>
</evidence>
<accession>A0A2K1L3U1</accession>